<reference evidence="1 2" key="1">
    <citation type="journal article" date="2022" name="DNA Res.">
        <title>Chromosomal-level genome assembly of the orchid tree Bauhinia variegata (Leguminosae; Cercidoideae) supports the allotetraploid origin hypothesis of Bauhinia.</title>
        <authorList>
            <person name="Zhong Y."/>
            <person name="Chen Y."/>
            <person name="Zheng D."/>
            <person name="Pang J."/>
            <person name="Liu Y."/>
            <person name="Luo S."/>
            <person name="Meng S."/>
            <person name="Qian L."/>
            <person name="Wei D."/>
            <person name="Dai S."/>
            <person name="Zhou R."/>
        </authorList>
    </citation>
    <scope>NUCLEOTIDE SEQUENCE [LARGE SCALE GENOMIC DNA]</scope>
    <source>
        <strain evidence="1">BV-YZ2020</strain>
    </source>
</reference>
<name>A0ACB9LAF6_BAUVA</name>
<organism evidence="1 2">
    <name type="scientific">Bauhinia variegata</name>
    <name type="common">Purple orchid tree</name>
    <name type="synonym">Phanera variegata</name>
    <dbReference type="NCBI Taxonomy" id="167791"/>
    <lineage>
        <taxon>Eukaryota</taxon>
        <taxon>Viridiplantae</taxon>
        <taxon>Streptophyta</taxon>
        <taxon>Embryophyta</taxon>
        <taxon>Tracheophyta</taxon>
        <taxon>Spermatophyta</taxon>
        <taxon>Magnoliopsida</taxon>
        <taxon>eudicotyledons</taxon>
        <taxon>Gunneridae</taxon>
        <taxon>Pentapetalae</taxon>
        <taxon>rosids</taxon>
        <taxon>fabids</taxon>
        <taxon>Fabales</taxon>
        <taxon>Fabaceae</taxon>
        <taxon>Cercidoideae</taxon>
        <taxon>Cercideae</taxon>
        <taxon>Bauhiniinae</taxon>
        <taxon>Bauhinia</taxon>
    </lineage>
</organism>
<evidence type="ECO:0000313" key="2">
    <source>
        <dbReference type="Proteomes" id="UP000828941"/>
    </source>
</evidence>
<proteinExistence type="predicted"/>
<keyword evidence="2" id="KW-1185">Reference proteome</keyword>
<protein>
    <submittedName>
        <fullName evidence="1">Uncharacterized protein</fullName>
    </submittedName>
</protein>
<sequence>MVAGTVMASAQCRANVPGLISDCSKFVQKGGQQISPSAACCGVVKRVGVGCLCSLLSGGVAKKIDTNKAVFVARSCGLTLQPGSKCGGT</sequence>
<evidence type="ECO:0000313" key="1">
    <source>
        <dbReference type="EMBL" id="KAI4306746.1"/>
    </source>
</evidence>
<dbReference type="EMBL" id="CM039437">
    <property type="protein sequence ID" value="KAI4306746.1"/>
    <property type="molecule type" value="Genomic_DNA"/>
</dbReference>
<comment type="caution">
    <text evidence="1">The sequence shown here is derived from an EMBL/GenBank/DDBJ whole genome shotgun (WGS) entry which is preliminary data.</text>
</comment>
<gene>
    <name evidence="1" type="ORF">L6164_029999</name>
</gene>
<dbReference type="Proteomes" id="UP000828941">
    <property type="component" value="Chromosome 12"/>
</dbReference>
<accession>A0ACB9LAF6</accession>